<keyword evidence="3" id="KW-0804">Transcription</keyword>
<organism evidence="6 7">
    <name type="scientific">Actinomadura litoris</name>
    <dbReference type="NCBI Taxonomy" id="2678616"/>
    <lineage>
        <taxon>Bacteria</taxon>
        <taxon>Bacillati</taxon>
        <taxon>Actinomycetota</taxon>
        <taxon>Actinomycetes</taxon>
        <taxon>Streptosporangiales</taxon>
        <taxon>Thermomonosporaceae</taxon>
        <taxon>Actinomadura</taxon>
    </lineage>
</organism>
<dbReference type="Proteomes" id="UP000432015">
    <property type="component" value="Unassembled WGS sequence"/>
</dbReference>
<dbReference type="PRINTS" id="PR00035">
    <property type="entry name" value="HTHGNTR"/>
</dbReference>
<evidence type="ECO:0000256" key="3">
    <source>
        <dbReference type="ARBA" id="ARBA00023163"/>
    </source>
</evidence>
<evidence type="ECO:0000313" key="6">
    <source>
        <dbReference type="EMBL" id="MUN42850.1"/>
    </source>
</evidence>
<dbReference type="SMART" id="SM00345">
    <property type="entry name" value="HTH_GNTR"/>
    <property type="match status" value="1"/>
</dbReference>
<evidence type="ECO:0000256" key="1">
    <source>
        <dbReference type="ARBA" id="ARBA00023015"/>
    </source>
</evidence>
<dbReference type="SMART" id="SM00866">
    <property type="entry name" value="UTRA"/>
    <property type="match status" value="1"/>
</dbReference>
<name>A0A7K1LEK3_9ACTN</name>
<dbReference type="PROSITE" id="PS50949">
    <property type="entry name" value="HTH_GNTR"/>
    <property type="match status" value="1"/>
</dbReference>
<dbReference type="InterPro" id="IPR036388">
    <property type="entry name" value="WH-like_DNA-bd_sf"/>
</dbReference>
<dbReference type="Pfam" id="PF07702">
    <property type="entry name" value="UTRA"/>
    <property type="match status" value="1"/>
</dbReference>
<dbReference type="EMBL" id="WOFH01000029">
    <property type="protein sequence ID" value="MUN42850.1"/>
    <property type="molecule type" value="Genomic_DNA"/>
</dbReference>
<dbReference type="GO" id="GO:0003677">
    <property type="term" value="F:DNA binding"/>
    <property type="evidence" value="ECO:0007669"/>
    <property type="project" value="UniProtKB-KW"/>
</dbReference>
<dbReference type="InterPro" id="IPR000524">
    <property type="entry name" value="Tscrpt_reg_HTH_GntR"/>
</dbReference>
<keyword evidence="7" id="KW-1185">Reference proteome</keyword>
<reference evidence="6 7" key="1">
    <citation type="submission" date="2019-11" db="EMBL/GenBank/DDBJ databases">
        <authorList>
            <person name="Cao P."/>
        </authorList>
    </citation>
    <scope>NUCLEOTIDE SEQUENCE [LARGE SCALE GENOMIC DNA]</scope>
    <source>
        <strain evidence="6 7">NEAU-AAG5</strain>
    </source>
</reference>
<dbReference type="CDD" id="cd07377">
    <property type="entry name" value="WHTH_GntR"/>
    <property type="match status" value="1"/>
</dbReference>
<dbReference type="GO" id="GO:0045892">
    <property type="term" value="P:negative regulation of DNA-templated transcription"/>
    <property type="evidence" value="ECO:0007669"/>
    <property type="project" value="TreeGrafter"/>
</dbReference>
<dbReference type="PANTHER" id="PTHR44846">
    <property type="entry name" value="MANNOSYL-D-GLYCERATE TRANSPORT/METABOLISM SYSTEM REPRESSOR MNGR-RELATED"/>
    <property type="match status" value="1"/>
</dbReference>
<dbReference type="PANTHER" id="PTHR44846:SF17">
    <property type="entry name" value="GNTR-FAMILY TRANSCRIPTIONAL REGULATOR"/>
    <property type="match status" value="1"/>
</dbReference>
<gene>
    <name evidence="6" type="ORF">GNZ18_40610</name>
</gene>
<dbReference type="Gene3D" id="3.40.1410.10">
    <property type="entry name" value="Chorismate lyase-like"/>
    <property type="match status" value="1"/>
</dbReference>
<dbReference type="Gene3D" id="1.10.10.10">
    <property type="entry name" value="Winged helix-like DNA-binding domain superfamily/Winged helix DNA-binding domain"/>
    <property type="match status" value="1"/>
</dbReference>
<proteinExistence type="predicted"/>
<dbReference type="InterPro" id="IPR011663">
    <property type="entry name" value="UTRA"/>
</dbReference>
<evidence type="ECO:0000256" key="2">
    <source>
        <dbReference type="ARBA" id="ARBA00023125"/>
    </source>
</evidence>
<sequence length="242" mass="26226">MVDDSMYAPKYVRIMETLRARIKDGTYPVGSRLPSEAQLQKEFGTSRLTVVRALNDMQTMGEIERAHGRGSFVRSPGPSSSQDSRPGLAVLDRQETAESVRLLEVGRRPAPAEVATALGLAESAPVHLRRYVGVYDSIVSELVSLWAPVDVAVSAGLDQEGPLTVPVRELVTARSKDRLTRVEERLQARRPTEAERDALGLAEGEPVLTVLGSVVDSSGRTVLTVAVVLPGSLHVLESSYEL</sequence>
<feature type="region of interest" description="Disordered" evidence="4">
    <location>
        <begin position="66"/>
        <end position="89"/>
    </location>
</feature>
<keyword evidence="1" id="KW-0805">Transcription regulation</keyword>
<dbReference type="SUPFAM" id="SSF46785">
    <property type="entry name" value="Winged helix' DNA-binding domain"/>
    <property type="match status" value="1"/>
</dbReference>
<dbReference type="InterPro" id="IPR050679">
    <property type="entry name" value="Bact_HTH_transcr_reg"/>
</dbReference>
<dbReference type="SUPFAM" id="SSF64288">
    <property type="entry name" value="Chorismate lyase-like"/>
    <property type="match status" value="1"/>
</dbReference>
<dbReference type="InterPro" id="IPR028978">
    <property type="entry name" value="Chorismate_lyase_/UTRA_dom_sf"/>
</dbReference>
<dbReference type="InterPro" id="IPR036390">
    <property type="entry name" value="WH_DNA-bd_sf"/>
</dbReference>
<accession>A0A7K1LEK3</accession>
<keyword evidence="2" id="KW-0238">DNA-binding</keyword>
<feature type="domain" description="HTH gntR-type" evidence="5">
    <location>
        <begin position="8"/>
        <end position="76"/>
    </location>
</feature>
<comment type="caution">
    <text evidence="6">The sequence shown here is derived from an EMBL/GenBank/DDBJ whole genome shotgun (WGS) entry which is preliminary data.</text>
</comment>
<evidence type="ECO:0000256" key="4">
    <source>
        <dbReference type="SAM" id="MobiDB-lite"/>
    </source>
</evidence>
<dbReference type="Pfam" id="PF00392">
    <property type="entry name" value="GntR"/>
    <property type="match status" value="1"/>
</dbReference>
<evidence type="ECO:0000259" key="5">
    <source>
        <dbReference type="PROSITE" id="PS50949"/>
    </source>
</evidence>
<dbReference type="GO" id="GO:0003700">
    <property type="term" value="F:DNA-binding transcription factor activity"/>
    <property type="evidence" value="ECO:0007669"/>
    <property type="project" value="InterPro"/>
</dbReference>
<protein>
    <submittedName>
        <fullName evidence="6">GntR family transcriptional regulator</fullName>
    </submittedName>
</protein>
<dbReference type="AlphaFoldDB" id="A0A7K1LEK3"/>
<evidence type="ECO:0000313" key="7">
    <source>
        <dbReference type="Proteomes" id="UP000432015"/>
    </source>
</evidence>